<dbReference type="AlphaFoldDB" id="A0A9N8YXZ7"/>
<dbReference type="EMBL" id="CAJVPP010000268">
    <property type="protein sequence ID" value="CAG8463129.1"/>
    <property type="molecule type" value="Genomic_DNA"/>
</dbReference>
<organism evidence="1 2">
    <name type="scientific">Funneliformis mosseae</name>
    <name type="common">Endomycorrhizal fungus</name>
    <name type="synonym">Glomus mosseae</name>
    <dbReference type="NCBI Taxonomy" id="27381"/>
    <lineage>
        <taxon>Eukaryota</taxon>
        <taxon>Fungi</taxon>
        <taxon>Fungi incertae sedis</taxon>
        <taxon>Mucoromycota</taxon>
        <taxon>Glomeromycotina</taxon>
        <taxon>Glomeromycetes</taxon>
        <taxon>Glomerales</taxon>
        <taxon>Glomeraceae</taxon>
        <taxon>Funneliformis</taxon>
    </lineage>
</organism>
<protein>
    <submittedName>
        <fullName evidence="1">10341_t:CDS:1</fullName>
    </submittedName>
</protein>
<name>A0A9N8YXZ7_FUNMO</name>
<keyword evidence="2" id="KW-1185">Reference proteome</keyword>
<dbReference type="Gene3D" id="3.80.10.10">
    <property type="entry name" value="Ribonuclease Inhibitor"/>
    <property type="match status" value="1"/>
</dbReference>
<reference evidence="1" key="1">
    <citation type="submission" date="2021-06" db="EMBL/GenBank/DDBJ databases">
        <authorList>
            <person name="Kallberg Y."/>
            <person name="Tangrot J."/>
            <person name="Rosling A."/>
        </authorList>
    </citation>
    <scope>NUCLEOTIDE SEQUENCE</scope>
    <source>
        <strain evidence="1">87-6 pot B 2015</strain>
    </source>
</reference>
<dbReference type="SUPFAM" id="SSF52047">
    <property type="entry name" value="RNI-like"/>
    <property type="match status" value="1"/>
</dbReference>
<accession>A0A9N8YXZ7</accession>
<dbReference type="InterPro" id="IPR032675">
    <property type="entry name" value="LRR_dom_sf"/>
</dbReference>
<evidence type="ECO:0000313" key="2">
    <source>
        <dbReference type="Proteomes" id="UP000789375"/>
    </source>
</evidence>
<proteinExistence type="predicted"/>
<evidence type="ECO:0000313" key="1">
    <source>
        <dbReference type="EMBL" id="CAG8463129.1"/>
    </source>
</evidence>
<gene>
    <name evidence="1" type="ORF">FMOSSE_LOCUS2143</name>
</gene>
<comment type="caution">
    <text evidence="1">The sequence shown here is derived from an EMBL/GenBank/DDBJ whole genome shotgun (WGS) entry which is preliminary data.</text>
</comment>
<dbReference type="Proteomes" id="UP000789375">
    <property type="component" value="Unassembled WGS sequence"/>
</dbReference>
<sequence>MILSEKKVIISPSTSKPPLFHYTTFIKSIRIVDICNSIKRFLKLRRPIKLESFEKNQQSMVVTQEIFKMLMNQTSLKYLDFDFYTRTNYINIPFINYPGGEDCLRDLSELKCNSNIYPEFFYKLSRICHNLRLLKIIIEDNDLNGLIELVSVQKHIKYLELIFHDYLTDNRQLFTKFPDTLTKLRISGGRYRIPWSHISELSNLKELSLFLFNKIGDLKYFKNLQHAVFPQLQVLTFGYECPDDEYLTKFLENNGKNLKELGLCENIDVSLNLKLGKYCPNLRSLCTAFHGDIVPLKGIFNGCQQLERLEILRCEFLLDERELLEIVVEFSPKKFYELSIDLGVHIYSETFQWGLRSILERWANRVPCIPLSLSFASCSELDIELSKSNIKMIEKFKKLGVIKEFKISNVGYD</sequence>